<feature type="domain" description="Periplasmic copper-binding protein NosD beta helix" evidence="2">
    <location>
        <begin position="186"/>
        <end position="337"/>
    </location>
</feature>
<dbReference type="InterPro" id="IPR007742">
    <property type="entry name" value="NosD_dom"/>
</dbReference>
<accession>A0A9D2THY3</accession>
<dbReference type="AlphaFoldDB" id="A0A9D2THY3"/>
<evidence type="ECO:0000313" key="3">
    <source>
        <dbReference type="EMBL" id="HJC69493.1"/>
    </source>
</evidence>
<evidence type="ECO:0000313" key="4">
    <source>
        <dbReference type="Proteomes" id="UP000823854"/>
    </source>
</evidence>
<sequence length="400" mass="40623">MTAQRRHGPRRAAALTAALSTLILAAAVGIVLLGGPSQEPAPTGGGPSDGGTAGVGSDDGGSDDGGSAPGATDPDAPDGPAPGGGPVPGSVERTTQCPEATTDVEDSGTLRTALESARPGDVIRLAPGVYEGEFTARAAGTQDAPITLCGDRDAVLDGGEPDGGYTLHLDGASHWHLLGFSVTGGQKGVMLDGTEHSVIEGLAVSDVGDEAIHLRTHSSHNVVVGNHVSGTGLRKPKFGEGIYVGSAESNWEDLTDGAPDTSDENLIEDNRIEGVTAEAVDIKEGTTGGILRNNTFDGSAIDGDDHADSWVDVKGNDWVIEGNTGTGSPADGFQTHEILDGWGTGNVFRHNTADMTGTADDGRGFALTPELENVVECSNEVSGTDQELATTDCVQDADAP</sequence>
<dbReference type="Pfam" id="PF05048">
    <property type="entry name" value="NosD"/>
    <property type="match status" value="1"/>
</dbReference>
<evidence type="ECO:0000259" key="2">
    <source>
        <dbReference type="Pfam" id="PF05048"/>
    </source>
</evidence>
<reference evidence="3" key="2">
    <citation type="submission" date="2021-04" db="EMBL/GenBank/DDBJ databases">
        <authorList>
            <person name="Gilroy R."/>
        </authorList>
    </citation>
    <scope>NUCLEOTIDE SEQUENCE</scope>
    <source>
        <strain evidence="3">CHK130-7132</strain>
    </source>
</reference>
<name>A0A9D2THY3_9MICO</name>
<gene>
    <name evidence="3" type="ORF">H9932_07420</name>
</gene>
<dbReference type="InterPro" id="IPR012334">
    <property type="entry name" value="Pectin_lyas_fold"/>
</dbReference>
<dbReference type="Gene3D" id="2.160.20.10">
    <property type="entry name" value="Single-stranded right-handed beta-helix, Pectin lyase-like"/>
    <property type="match status" value="1"/>
</dbReference>
<dbReference type="SMART" id="SM00710">
    <property type="entry name" value="PbH1"/>
    <property type="match status" value="5"/>
</dbReference>
<dbReference type="SUPFAM" id="SSF51126">
    <property type="entry name" value="Pectin lyase-like"/>
    <property type="match status" value="1"/>
</dbReference>
<organism evidence="3 4">
    <name type="scientific">Candidatus Brachybacterium intestinipullorum</name>
    <dbReference type="NCBI Taxonomy" id="2838512"/>
    <lineage>
        <taxon>Bacteria</taxon>
        <taxon>Bacillati</taxon>
        <taxon>Actinomycetota</taxon>
        <taxon>Actinomycetes</taxon>
        <taxon>Micrococcales</taxon>
        <taxon>Dermabacteraceae</taxon>
        <taxon>Brachybacterium</taxon>
    </lineage>
</organism>
<feature type="compositionally biased region" description="Gly residues" evidence="1">
    <location>
        <begin position="43"/>
        <end position="68"/>
    </location>
</feature>
<dbReference type="InterPro" id="IPR006626">
    <property type="entry name" value="PbH1"/>
</dbReference>
<proteinExistence type="predicted"/>
<protein>
    <submittedName>
        <fullName evidence="3">Right-handed parallel beta-helix repeat-containing protein</fullName>
    </submittedName>
</protein>
<reference evidence="3" key="1">
    <citation type="journal article" date="2021" name="PeerJ">
        <title>Extensive microbial diversity within the chicken gut microbiome revealed by metagenomics and culture.</title>
        <authorList>
            <person name="Gilroy R."/>
            <person name="Ravi A."/>
            <person name="Getino M."/>
            <person name="Pursley I."/>
            <person name="Horton D.L."/>
            <person name="Alikhan N.F."/>
            <person name="Baker D."/>
            <person name="Gharbi K."/>
            <person name="Hall N."/>
            <person name="Watson M."/>
            <person name="Adriaenssens E.M."/>
            <person name="Foster-Nyarko E."/>
            <person name="Jarju S."/>
            <person name="Secka A."/>
            <person name="Antonio M."/>
            <person name="Oren A."/>
            <person name="Chaudhuri R.R."/>
            <person name="La Ragione R."/>
            <person name="Hildebrand F."/>
            <person name="Pallen M.J."/>
        </authorList>
    </citation>
    <scope>NUCLEOTIDE SEQUENCE</scope>
    <source>
        <strain evidence="3">CHK130-7132</strain>
    </source>
</reference>
<comment type="caution">
    <text evidence="3">The sequence shown here is derived from an EMBL/GenBank/DDBJ whole genome shotgun (WGS) entry which is preliminary data.</text>
</comment>
<dbReference type="EMBL" id="DWWC01000143">
    <property type="protein sequence ID" value="HJC69493.1"/>
    <property type="molecule type" value="Genomic_DNA"/>
</dbReference>
<feature type="region of interest" description="Disordered" evidence="1">
    <location>
        <begin position="34"/>
        <end position="108"/>
    </location>
</feature>
<dbReference type="Proteomes" id="UP000823854">
    <property type="component" value="Unassembled WGS sequence"/>
</dbReference>
<evidence type="ECO:0000256" key="1">
    <source>
        <dbReference type="SAM" id="MobiDB-lite"/>
    </source>
</evidence>
<dbReference type="InterPro" id="IPR011050">
    <property type="entry name" value="Pectin_lyase_fold/virulence"/>
</dbReference>